<sequence>MGKIHYSTEPENAAKSCKARGSDLRVHFKNTRETARVLKNMTLRRAVTYLKNVIAKKEIVPFRRFKGGVGRKAQCKQWKWTQGRWPKKSAEFLLQLLRNAESNAEFKGLDTDRLVVAHIAVQAAAKIRRRTYRAHGRINPYMSSPCHLEVILKEAEDVVAKPTEEETFGKKKESKKKQRRQLARDEFWNKIRHYFLPNNNLLIYTEDFKNAICLAELDDHFNLVELMCRRYHEQSCRLKLFVYHFGPVIMRLLHTSKRCDMSLRLITDEALRGFFDYVICFTICMDLLFKEGRYVDVVEVWNVYKKSDSYNSNPYPRSLQILVTGSFYKLGTDDSYNSALEVLSGCIEHDVPIVRKALLFAVALCLKRSEYRMGFELIDLLKNPEESVTGRSLYCIILARLGRLPEVLDVLEQLTVTSEPVFPIRDRKVSTYALSEIKAALTGVELENRFNVIVSLLKQGHCILSCTIDDLVCLPVRQRESVATEVEENIPKDSVQKFIDESILHSHSRAEDGLTSTRQELQKVVKARVIKAVADRIASEGPYET</sequence>
<evidence type="ECO:0000256" key="1">
    <source>
        <dbReference type="ARBA" id="ARBA00009451"/>
    </source>
</evidence>
<evidence type="ECO:0000256" key="4">
    <source>
        <dbReference type="ARBA" id="ARBA00035207"/>
    </source>
</evidence>
<dbReference type="Proteomes" id="UP000046395">
    <property type="component" value="Unassembled WGS sequence"/>
</dbReference>
<dbReference type="Gene3D" id="3.90.470.10">
    <property type="entry name" value="Ribosomal protein L22/L17"/>
    <property type="match status" value="1"/>
</dbReference>
<keyword evidence="7" id="KW-1185">Reference proteome</keyword>
<dbReference type="PROSITE" id="PS00464">
    <property type="entry name" value="RIBOSOMAL_L22"/>
    <property type="match status" value="1"/>
</dbReference>
<dbReference type="InterPro" id="IPR005721">
    <property type="entry name" value="Ribosomal_uL22_euk/arc"/>
</dbReference>
<dbReference type="FunFam" id="3.90.470.10:FF:000003">
    <property type="entry name" value="60S ribosomal protein L17"/>
    <property type="match status" value="1"/>
</dbReference>
<dbReference type="GO" id="GO:0002181">
    <property type="term" value="P:cytoplasmic translation"/>
    <property type="evidence" value="ECO:0007669"/>
    <property type="project" value="TreeGrafter"/>
</dbReference>
<accession>A0A5S6QUT7</accession>
<organism evidence="7 8">
    <name type="scientific">Trichuris muris</name>
    <name type="common">Mouse whipworm</name>
    <dbReference type="NCBI Taxonomy" id="70415"/>
    <lineage>
        <taxon>Eukaryota</taxon>
        <taxon>Metazoa</taxon>
        <taxon>Ecdysozoa</taxon>
        <taxon>Nematoda</taxon>
        <taxon>Enoplea</taxon>
        <taxon>Dorylaimia</taxon>
        <taxon>Trichinellida</taxon>
        <taxon>Trichuridae</taxon>
        <taxon>Trichuris</taxon>
    </lineage>
</organism>
<keyword evidence="3 6" id="KW-0687">Ribonucleoprotein</keyword>
<evidence type="ECO:0000313" key="7">
    <source>
        <dbReference type="Proteomes" id="UP000046395"/>
    </source>
</evidence>
<dbReference type="NCBIfam" id="TIGR01038">
    <property type="entry name" value="uL22_arch_euk"/>
    <property type="match status" value="1"/>
</dbReference>
<reference evidence="8" key="1">
    <citation type="submission" date="2019-12" db="UniProtKB">
        <authorList>
            <consortium name="WormBaseParasite"/>
        </authorList>
    </citation>
    <scope>IDENTIFICATION</scope>
</reference>
<dbReference type="InterPro" id="IPR001063">
    <property type="entry name" value="Ribosomal_uL22"/>
</dbReference>
<dbReference type="GO" id="GO:0022625">
    <property type="term" value="C:cytosolic large ribosomal subunit"/>
    <property type="evidence" value="ECO:0007669"/>
    <property type="project" value="TreeGrafter"/>
</dbReference>
<dbReference type="NCBIfam" id="NF003260">
    <property type="entry name" value="PRK04223.1"/>
    <property type="match status" value="1"/>
</dbReference>
<dbReference type="SUPFAM" id="SSF54843">
    <property type="entry name" value="Ribosomal protein L22"/>
    <property type="match status" value="1"/>
</dbReference>
<evidence type="ECO:0000256" key="5">
    <source>
        <dbReference type="ARBA" id="ARBA00035325"/>
    </source>
</evidence>
<proteinExistence type="inferred from homology"/>
<protein>
    <recommendedName>
        <fullName evidence="4">Large ribosomal subunit protein uL22</fullName>
    </recommendedName>
    <alternativeName>
        <fullName evidence="5">60S ribosomal protein L17</fullName>
    </alternativeName>
</protein>
<dbReference type="GO" id="GO:0003735">
    <property type="term" value="F:structural constituent of ribosome"/>
    <property type="evidence" value="ECO:0007669"/>
    <property type="project" value="InterPro"/>
</dbReference>
<dbReference type="PANTHER" id="PTHR11593">
    <property type="entry name" value="60S RIBOSOMAL PROTEIN L17"/>
    <property type="match status" value="1"/>
</dbReference>
<dbReference type="STRING" id="70415.A0A5S6QUT7"/>
<name>A0A5S6QUT7_TRIMR</name>
<keyword evidence="2 6" id="KW-0689">Ribosomal protein</keyword>
<evidence type="ECO:0000256" key="3">
    <source>
        <dbReference type="ARBA" id="ARBA00023274"/>
    </source>
</evidence>
<dbReference type="InterPro" id="IPR018260">
    <property type="entry name" value="Ribosomal_uL22_CS"/>
</dbReference>
<dbReference type="Pfam" id="PF00237">
    <property type="entry name" value="Ribosomal_L22"/>
    <property type="match status" value="1"/>
</dbReference>
<evidence type="ECO:0000256" key="6">
    <source>
        <dbReference type="RuleBase" id="RU004005"/>
    </source>
</evidence>
<dbReference type="CDD" id="cd00336">
    <property type="entry name" value="Ribosomal_L22"/>
    <property type="match status" value="1"/>
</dbReference>
<dbReference type="InterPro" id="IPR057265">
    <property type="entry name" value="Ribosomal_uL22_arc-type"/>
</dbReference>
<evidence type="ECO:0000313" key="8">
    <source>
        <dbReference type="WBParaSite" id="TMUE_3000010888.1"/>
    </source>
</evidence>
<evidence type="ECO:0000256" key="2">
    <source>
        <dbReference type="ARBA" id="ARBA00022980"/>
    </source>
</evidence>
<comment type="similarity">
    <text evidence="1 6">Belongs to the universal ribosomal protein uL22 family.</text>
</comment>
<dbReference type="InterPro" id="IPR036394">
    <property type="entry name" value="Ribosomal_uL22_sf"/>
</dbReference>
<dbReference type="HAMAP" id="MF_01331_A">
    <property type="entry name" value="Ribosomal_uL22_A"/>
    <property type="match status" value="1"/>
</dbReference>
<dbReference type="AlphaFoldDB" id="A0A5S6QUT7"/>
<dbReference type="WBParaSite" id="TMUE_3000010888.1">
    <property type="protein sequence ID" value="TMUE_3000010888.1"/>
    <property type="gene ID" value="WBGene00291622"/>
</dbReference>
<dbReference type="PANTHER" id="PTHR11593:SF10">
    <property type="entry name" value="60S RIBOSOMAL PROTEIN L17"/>
    <property type="match status" value="1"/>
</dbReference>